<dbReference type="eggNOG" id="KOG1075">
    <property type="taxonomic scope" value="Eukaryota"/>
</dbReference>
<dbReference type="Gramene" id="KFK38954">
    <property type="protein sequence ID" value="KFK38954"/>
    <property type="gene ID" value="AALP_AA3G181600"/>
</dbReference>
<feature type="compositionally biased region" description="Polar residues" evidence="1">
    <location>
        <begin position="95"/>
        <end position="110"/>
    </location>
</feature>
<organism evidence="2 3">
    <name type="scientific">Arabis alpina</name>
    <name type="common">Alpine rock-cress</name>
    <dbReference type="NCBI Taxonomy" id="50452"/>
    <lineage>
        <taxon>Eukaryota</taxon>
        <taxon>Viridiplantae</taxon>
        <taxon>Streptophyta</taxon>
        <taxon>Embryophyta</taxon>
        <taxon>Tracheophyta</taxon>
        <taxon>Spermatophyta</taxon>
        <taxon>Magnoliopsida</taxon>
        <taxon>eudicotyledons</taxon>
        <taxon>Gunneridae</taxon>
        <taxon>Pentapetalae</taxon>
        <taxon>rosids</taxon>
        <taxon>malvids</taxon>
        <taxon>Brassicales</taxon>
        <taxon>Brassicaceae</taxon>
        <taxon>Arabideae</taxon>
        <taxon>Arabis</taxon>
    </lineage>
</organism>
<dbReference type="GO" id="GO:0008270">
    <property type="term" value="F:zinc ion binding"/>
    <property type="evidence" value="ECO:0007669"/>
    <property type="project" value="InterPro"/>
</dbReference>
<dbReference type="InterPro" id="IPR036875">
    <property type="entry name" value="Znf_CCHC_sf"/>
</dbReference>
<proteinExistence type="predicted"/>
<feature type="region of interest" description="Disordered" evidence="1">
    <location>
        <begin position="44"/>
        <end position="184"/>
    </location>
</feature>
<gene>
    <name evidence="2" type="ordered locus">AALP_Aa3g181600</name>
</gene>
<name>A0A087HA02_ARAAL</name>
<keyword evidence="3" id="KW-1185">Reference proteome</keyword>
<evidence type="ECO:0000313" key="2">
    <source>
        <dbReference type="EMBL" id="KFK38954.1"/>
    </source>
</evidence>
<dbReference type="SUPFAM" id="SSF57756">
    <property type="entry name" value="Retrovirus zinc finger-like domains"/>
    <property type="match status" value="1"/>
</dbReference>
<dbReference type="EMBL" id="CM002871">
    <property type="protein sequence ID" value="KFK38954.1"/>
    <property type="molecule type" value="Genomic_DNA"/>
</dbReference>
<dbReference type="GO" id="GO:0003676">
    <property type="term" value="F:nucleic acid binding"/>
    <property type="evidence" value="ECO:0007669"/>
    <property type="project" value="InterPro"/>
</dbReference>
<dbReference type="Proteomes" id="UP000029120">
    <property type="component" value="Chromosome 3"/>
</dbReference>
<accession>A0A087HA02</accession>
<evidence type="ECO:0000313" key="3">
    <source>
        <dbReference type="Proteomes" id="UP000029120"/>
    </source>
</evidence>
<dbReference type="OrthoDB" id="10609919at2759"/>
<reference evidence="3" key="1">
    <citation type="journal article" date="2015" name="Nat. Plants">
        <title>Genome expansion of Arabis alpina linked with retrotransposition and reduced symmetric DNA methylation.</title>
        <authorList>
            <person name="Willing E.M."/>
            <person name="Rawat V."/>
            <person name="Mandakova T."/>
            <person name="Maumus F."/>
            <person name="James G.V."/>
            <person name="Nordstroem K.J."/>
            <person name="Becker C."/>
            <person name="Warthmann N."/>
            <person name="Chica C."/>
            <person name="Szarzynska B."/>
            <person name="Zytnicki M."/>
            <person name="Albani M.C."/>
            <person name="Kiefer C."/>
            <person name="Bergonzi S."/>
            <person name="Castaings L."/>
            <person name="Mateos J.L."/>
            <person name="Berns M.C."/>
            <person name="Bujdoso N."/>
            <person name="Piofczyk T."/>
            <person name="de Lorenzo L."/>
            <person name="Barrero-Sicilia C."/>
            <person name="Mateos I."/>
            <person name="Piednoel M."/>
            <person name="Hagmann J."/>
            <person name="Chen-Min-Tao R."/>
            <person name="Iglesias-Fernandez R."/>
            <person name="Schuster S.C."/>
            <person name="Alonso-Blanco C."/>
            <person name="Roudier F."/>
            <person name="Carbonero P."/>
            <person name="Paz-Ares J."/>
            <person name="Davis S.J."/>
            <person name="Pecinka A."/>
            <person name="Quesneville H."/>
            <person name="Colot V."/>
            <person name="Lysak M.A."/>
            <person name="Weigel D."/>
            <person name="Coupland G."/>
            <person name="Schneeberger K."/>
        </authorList>
    </citation>
    <scope>NUCLEOTIDE SEQUENCE [LARGE SCALE GENOMIC DNA]</scope>
    <source>
        <strain evidence="3">cv. Pajares</strain>
    </source>
</reference>
<dbReference type="AlphaFoldDB" id="A0A087HA02"/>
<protein>
    <submittedName>
        <fullName evidence="2">Uncharacterized protein</fullName>
    </submittedName>
</protein>
<feature type="compositionally biased region" description="Polar residues" evidence="1">
    <location>
        <begin position="44"/>
        <end position="57"/>
    </location>
</feature>
<feature type="compositionally biased region" description="Basic residues" evidence="1">
    <location>
        <begin position="167"/>
        <end position="184"/>
    </location>
</feature>
<evidence type="ECO:0000256" key="1">
    <source>
        <dbReference type="SAM" id="MobiDB-lite"/>
    </source>
</evidence>
<sequence length="184" mass="19994">MVSSPWMPPVCPHCRDVGHTLKRCKLAPVLCSLCNSTTHDIEKCQQQSASMSNTTQSRRGKAKQKSEIPSSNTLEEKGVQMQSSTSTLLHPGQSALGTASDITKGESSSWIVVKKRKDTSKAQDLSVSHSEVDSDSSDIKSCDSQKGTEASLDHHGYDRASVFRVPKNQKNKKKGIRGKGPKPT</sequence>